<evidence type="ECO:0000313" key="4">
    <source>
        <dbReference type="Proteomes" id="UP000573499"/>
    </source>
</evidence>
<keyword evidence="2" id="KW-0812">Transmembrane</keyword>
<accession>A0A7W2FF84</accession>
<evidence type="ECO:0000256" key="1">
    <source>
        <dbReference type="SAM" id="MobiDB-lite"/>
    </source>
</evidence>
<dbReference type="Proteomes" id="UP000573499">
    <property type="component" value="Unassembled WGS sequence"/>
</dbReference>
<keyword evidence="4" id="KW-1185">Reference proteome</keyword>
<feature type="compositionally biased region" description="Low complexity" evidence="1">
    <location>
        <begin position="98"/>
        <end position="120"/>
    </location>
</feature>
<dbReference type="RefSeq" id="WP_182157370.1">
    <property type="nucleotide sequence ID" value="NZ_JACEZU010000019.1"/>
</dbReference>
<feature type="region of interest" description="Disordered" evidence="1">
    <location>
        <begin position="90"/>
        <end position="140"/>
    </location>
</feature>
<comment type="caution">
    <text evidence="3">The sequence shown here is derived from an EMBL/GenBank/DDBJ whole genome shotgun (WGS) entry which is preliminary data.</text>
</comment>
<dbReference type="AlphaFoldDB" id="A0A7W2FF84"/>
<proteinExistence type="predicted"/>
<name>A0A7W2FF84_9BURK</name>
<evidence type="ECO:0000313" key="3">
    <source>
        <dbReference type="EMBL" id="MBA5690554.1"/>
    </source>
</evidence>
<organism evidence="3 4">
    <name type="scientific">Rugamonas apoptosis</name>
    <dbReference type="NCBI Taxonomy" id="2758570"/>
    <lineage>
        <taxon>Bacteria</taxon>
        <taxon>Pseudomonadati</taxon>
        <taxon>Pseudomonadota</taxon>
        <taxon>Betaproteobacteria</taxon>
        <taxon>Burkholderiales</taxon>
        <taxon>Oxalobacteraceae</taxon>
        <taxon>Telluria group</taxon>
        <taxon>Rugamonas</taxon>
    </lineage>
</organism>
<keyword evidence="2" id="KW-0472">Membrane</keyword>
<keyword evidence="2" id="KW-1133">Transmembrane helix</keyword>
<reference evidence="3 4" key="1">
    <citation type="submission" date="2020-07" db="EMBL/GenBank/DDBJ databases">
        <title>Novel species isolated from subtropical streams in China.</title>
        <authorList>
            <person name="Lu H."/>
        </authorList>
    </citation>
    <scope>NUCLEOTIDE SEQUENCE [LARGE SCALE GENOMIC DNA]</scope>
    <source>
        <strain evidence="3 4">LX47W</strain>
    </source>
</reference>
<protein>
    <submittedName>
        <fullName evidence="3">Uncharacterized protein</fullName>
    </submittedName>
</protein>
<dbReference type="EMBL" id="JACEZU010000019">
    <property type="protein sequence ID" value="MBA5690554.1"/>
    <property type="molecule type" value="Genomic_DNA"/>
</dbReference>
<sequence>MNQTSTQRPEHAKDIFDLDARVTDARQAAAQEGHQQPSGIAAKNTLFDHIASLKTVHLAVIVGIILFAALAYVHVVRDAPAVRHHEAQYIDPNAAPETSQATPQTASTPASAPVPAPTQAKAGPDAPPASPAEGGNSAPAAGIADSERVMIGNALADLNARLSILENQAASQAAPVPRQTAGVVVNASHRPLKLGGRSSSQPPDSASQVRLNGYRLNTIFNDQAWIDHDGRTYLVQPGDQIGELRIMRIDARARRVLTSNGTIN</sequence>
<gene>
    <name evidence="3" type="ORF">H3H39_26300</name>
</gene>
<feature type="transmembrane region" description="Helical" evidence="2">
    <location>
        <begin position="56"/>
        <end position="75"/>
    </location>
</feature>
<evidence type="ECO:0000256" key="2">
    <source>
        <dbReference type="SAM" id="Phobius"/>
    </source>
</evidence>